<feature type="domain" description="Pyrroline-5-carboxylate reductase catalytic N-terminal" evidence="2">
    <location>
        <begin position="5"/>
        <end position="94"/>
    </location>
</feature>
<dbReference type="SUPFAM" id="SSF51735">
    <property type="entry name" value="NAD(P)-binding Rossmann-fold domains"/>
    <property type="match status" value="1"/>
</dbReference>
<name>A0ABS4XFQ9_9MICC</name>
<dbReference type="InterPro" id="IPR051267">
    <property type="entry name" value="STEAP_metalloreductase"/>
</dbReference>
<dbReference type="Pfam" id="PF03807">
    <property type="entry name" value="F420_oxidored"/>
    <property type="match status" value="1"/>
</dbReference>
<dbReference type="PANTHER" id="PTHR14239:SF10">
    <property type="entry name" value="REDUCTASE"/>
    <property type="match status" value="1"/>
</dbReference>
<sequence length="211" mass="21460">MSIDITIIGTGNMARALSTRALAAGKNLQVLARNTEAAESLAAELGQGTASGNATEAPAGNIVILALPFDASKEYVQAQGAALDAKILIDISNPVDFATFDSLTTAHGSSAAEEIAALTSASVVKAFNTNFAGPLAAGNAGGATQDIFIAGDDASRTAVAEFVTAAGMRPLEVGGIHHARELEGFQLLMMAMQVNPALADFNWNTSLQVAG</sequence>
<dbReference type="EMBL" id="JAGIOF010000001">
    <property type="protein sequence ID" value="MBP2387312.1"/>
    <property type="molecule type" value="Genomic_DNA"/>
</dbReference>
<accession>A0ABS4XFQ9</accession>
<organism evidence="3 4">
    <name type="scientific">Paeniglutamicibacter kerguelensis</name>
    <dbReference type="NCBI Taxonomy" id="254788"/>
    <lineage>
        <taxon>Bacteria</taxon>
        <taxon>Bacillati</taxon>
        <taxon>Actinomycetota</taxon>
        <taxon>Actinomycetes</taxon>
        <taxon>Micrococcales</taxon>
        <taxon>Micrococcaceae</taxon>
        <taxon>Paeniglutamicibacter</taxon>
    </lineage>
</organism>
<dbReference type="InterPro" id="IPR028939">
    <property type="entry name" value="P5C_Rdtase_cat_N"/>
</dbReference>
<evidence type="ECO:0000313" key="3">
    <source>
        <dbReference type="EMBL" id="MBP2387312.1"/>
    </source>
</evidence>
<evidence type="ECO:0000313" key="4">
    <source>
        <dbReference type="Proteomes" id="UP001296993"/>
    </source>
</evidence>
<dbReference type="InterPro" id="IPR036291">
    <property type="entry name" value="NAD(P)-bd_dom_sf"/>
</dbReference>
<dbReference type="Gene3D" id="3.40.50.720">
    <property type="entry name" value="NAD(P)-binding Rossmann-like Domain"/>
    <property type="match status" value="1"/>
</dbReference>
<keyword evidence="4" id="KW-1185">Reference proteome</keyword>
<evidence type="ECO:0000256" key="1">
    <source>
        <dbReference type="ARBA" id="ARBA00023002"/>
    </source>
</evidence>
<evidence type="ECO:0000259" key="2">
    <source>
        <dbReference type="Pfam" id="PF03807"/>
    </source>
</evidence>
<keyword evidence="1" id="KW-0560">Oxidoreductase</keyword>
<proteinExistence type="predicted"/>
<dbReference type="Proteomes" id="UP001296993">
    <property type="component" value="Unassembled WGS sequence"/>
</dbReference>
<dbReference type="PANTHER" id="PTHR14239">
    <property type="entry name" value="DUDULIN-RELATED"/>
    <property type="match status" value="1"/>
</dbReference>
<dbReference type="RefSeq" id="WP_210001693.1">
    <property type="nucleotide sequence ID" value="NZ_JBHUGC010000009.1"/>
</dbReference>
<reference evidence="3 4" key="1">
    <citation type="submission" date="2021-03" db="EMBL/GenBank/DDBJ databases">
        <title>Sequencing the genomes of 1000 actinobacteria strains.</title>
        <authorList>
            <person name="Klenk H.-P."/>
        </authorList>
    </citation>
    <scope>NUCLEOTIDE SEQUENCE [LARGE SCALE GENOMIC DNA]</scope>
    <source>
        <strain evidence="3 4">DSM 15797</strain>
    </source>
</reference>
<gene>
    <name evidence="3" type="ORF">JOF47_002823</name>
</gene>
<protein>
    <submittedName>
        <fullName evidence="3">Dinucleotide-binding enzyme</fullName>
    </submittedName>
</protein>
<comment type="caution">
    <text evidence="3">The sequence shown here is derived from an EMBL/GenBank/DDBJ whole genome shotgun (WGS) entry which is preliminary data.</text>
</comment>